<evidence type="ECO:0000313" key="1">
    <source>
        <dbReference type="EMBL" id="KAF2276105.1"/>
    </source>
</evidence>
<evidence type="ECO:0000313" key="2">
    <source>
        <dbReference type="Proteomes" id="UP000800097"/>
    </source>
</evidence>
<name>A0A6A6JIQ6_WESOR</name>
<dbReference type="InterPro" id="IPR032675">
    <property type="entry name" value="LRR_dom_sf"/>
</dbReference>
<sequence>MLKTLDFNSDQPGTILSTLLAAKPTRLERLCLATTKSETRWTSPNVPKAKNHLKQITTLSLHGANLSEENTTSSLISILDFGSITSLTLSKCIGLPEFCTQLSTTFAEVGLRLRHLTVLPDRGDERSSGPMHSLLQLCGNLQSLHLSVNGDVRGAEAKFLLELPQLRDSLCSLSYHQGGGRHGVDDNDVLGHEMVMEILARFPRLTQFGYNIARQNLDEPDPSFLHQLSQSLPSDLRILHLSYTTVRYEGPQHASYITLHNLKFATALFECCHKTKPNLKYLVLGTHGGGLVSGHGRTERVYQRQHCYVKGFQGTTGQPGSIVAIPISNSQLAGMDPEAAEILNFDPNGYWRGRSPGRFHD</sequence>
<organism evidence="1 2">
    <name type="scientific">Westerdykella ornata</name>
    <dbReference type="NCBI Taxonomy" id="318751"/>
    <lineage>
        <taxon>Eukaryota</taxon>
        <taxon>Fungi</taxon>
        <taxon>Dikarya</taxon>
        <taxon>Ascomycota</taxon>
        <taxon>Pezizomycotina</taxon>
        <taxon>Dothideomycetes</taxon>
        <taxon>Pleosporomycetidae</taxon>
        <taxon>Pleosporales</taxon>
        <taxon>Sporormiaceae</taxon>
        <taxon>Westerdykella</taxon>
    </lineage>
</organism>
<dbReference type="SUPFAM" id="SSF52047">
    <property type="entry name" value="RNI-like"/>
    <property type="match status" value="1"/>
</dbReference>
<dbReference type="Gene3D" id="3.80.10.10">
    <property type="entry name" value="Ribonuclease Inhibitor"/>
    <property type="match status" value="1"/>
</dbReference>
<keyword evidence="2" id="KW-1185">Reference proteome</keyword>
<dbReference type="AlphaFoldDB" id="A0A6A6JIQ6"/>
<protein>
    <recommendedName>
        <fullName evidence="3">F-box domain-containing protein</fullName>
    </recommendedName>
</protein>
<dbReference type="Proteomes" id="UP000800097">
    <property type="component" value="Unassembled WGS sequence"/>
</dbReference>
<gene>
    <name evidence="1" type="ORF">EI97DRAFT_458604</name>
</gene>
<dbReference type="EMBL" id="ML986494">
    <property type="protein sequence ID" value="KAF2276105.1"/>
    <property type="molecule type" value="Genomic_DNA"/>
</dbReference>
<accession>A0A6A6JIQ6</accession>
<evidence type="ECO:0008006" key="3">
    <source>
        <dbReference type="Google" id="ProtNLM"/>
    </source>
</evidence>
<reference evidence="1" key="1">
    <citation type="journal article" date="2020" name="Stud. Mycol.">
        <title>101 Dothideomycetes genomes: a test case for predicting lifestyles and emergence of pathogens.</title>
        <authorList>
            <person name="Haridas S."/>
            <person name="Albert R."/>
            <person name="Binder M."/>
            <person name="Bloem J."/>
            <person name="Labutti K."/>
            <person name="Salamov A."/>
            <person name="Andreopoulos B."/>
            <person name="Baker S."/>
            <person name="Barry K."/>
            <person name="Bills G."/>
            <person name="Bluhm B."/>
            <person name="Cannon C."/>
            <person name="Castanera R."/>
            <person name="Culley D."/>
            <person name="Daum C."/>
            <person name="Ezra D."/>
            <person name="Gonzalez J."/>
            <person name="Henrissat B."/>
            <person name="Kuo A."/>
            <person name="Liang C."/>
            <person name="Lipzen A."/>
            <person name="Lutzoni F."/>
            <person name="Magnuson J."/>
            <person name="Mondo S."/>
            <person name="Nolan M."/>
            <person name="Ohm R."/>
            <person name="Pangilinan J."/>
            <person name="Park H.-J."/>
            <person name="Ramirez L."/>
            <person name="Alfaro M."/>
            <person name="Sun H."/>
            <person name="Tritt A."/>
            <person name="Yoshinaga Y."/>
            <person name="Zwiers L.-H."/>
            <person name="Turgeon B."/>
            <person name="Goodwin S."/>
            <person name="Spatafora J."/>
            <person name="Crous P."/>
            <person name="Grigoriev I."/>
        </authorList>
    </citation>
    <scope>NUCLEOTIDE SEQUENCE</scope>
    <source>
        <strain evidence="1">CBS 379.55</strain>
    </source>
</reference>
<dbReference type="GeneID" id="54554096"/>
<dbReference type="RefSeq" id="XP_033653644.1">
    <property type="nucleotide sequence ID" value="XM_033800921.1"/>
</dbReference>
<proteinExistence type="predicted"/>